<dbReference type="AlphaFoldDB" id="A0A1I5BPV9"/>
<sequence length="138" mass="15519">MSAIITDSTVYFNKASGLTFTLESTDLMLRNQGVIEDQNYLVSLYISCIPSNVIFEYMPAQITLSFSTQQTGDETHLYPVPYVNPSLRSFQATVRPFITNVKQNGLYGFLTDTENQIKTMFENGGELTLRIMAVLQPV</sequence>
<dbReference type="STRING" id="1367852.SAMN05216516_1202"/>
<dbReference type="EMBL" id="FOVC01000020">
    <property type="protein sequence ID" value="SFN76471.1"/>
    <property type="molecule type" value="Genomic_DNA"/>
</dbReference>
<keyword evidence="2" id="KW-1185">Reference proteome</keyword>
<organism evidence="1 2">
    <name type="scientific">Izhakiella capsodis</name>
    <dbReference type="NCBI Taxonomy" id="1367852"/>
    <lineage>
        <taxon>Bacteria</taxon>
        <taxon>Pseudomonadati</taxon>
        <taxon>Pseudomonadota</taxon>
        <taxon>Gammaproteobacteria</taxon>
        <taxon>Enterobacterales</taxon>
        <taxon>Erwiniaceae</taxon>
        <taxon>Izhakiella</taxon>
    </lineage>
</organism>
<accession>A0A1I5BPV9</accession>
<name>A0A1I5BPV9_9GAMM</name>
<protein>
    <submittedName>
        <fullName evidence="1">Uncharacterized protein</fullName>
    </submittedName>
</protein>
<evidence type="ECO:0000313" key="1">
    <source>
        <dbReference type="EMBL" id="SFN76471.1"/>
    </source>
</evidence>
<dbReference type="Proteomes" id="UP000242222">
    <property type="component" value="Unassembled WGS sequence"/>
</dbReference>
<gene>
    <name evidence="1" type="ORF">SAMN05216516_1202</name>
</gene>
<reference evidence="2" key="1">
    <citation type="submission" date="2016-10" db="EMBL/GenBank/DDBJ databases">
        <authorList>
            <person name="Varghese N."/>
            <person name="Submissions S."/>
        </authorList>
    </citation>
    <scope>NUCLEOTIDE SEQUENCE [LARGE SCALE GENOMIC DNA]</scope>
    <source>
        <strain evidence="2">N6PO6</strain>
    </source>
</reference>
<evidence type="ECO:0000313" key="2">
    <source>
        <dbReference type="Proteomes" id="UP000242222"/>
    </source>
</evidence>
<dbReference type="RefSeq" id="WP_143088852.1">
    <property type="nucleotide sequence ID" value="NZ_FOVC01000020.1"/>
</dbReference>
<proteinExistence type="predicted"/>